<proteinExistence type="predicted"/>
<dbReference type="PROSITE" id="PS51077">
    <property type="entry name" value="HTH_ICLR"/>
    <property type="match status" value="1"/>
</dbReference>
<dbReference type="InterPro" id="IPR036388">
    <property type="entry name" value="WH-like_DNA-bd_sf"/>
</dbReference>
<feature type="domain" description="IclR-ED" evidence="5">
    <location>
        <begin position="73"/>
        <end position="257"/>
    </location>
</feature>
<dbReference type="EMBL" id="QICS01000005">
    <property type="protein sequence ID" value="PXV90271.1"/>
    <property type="molecule type" value="Genomic_DNA"/>
</dbReference>
<evidence type="ECO:0000259" key="4">
    <source>
        <dbReference type="PROSITE" id="PS51077"/>
    </source>
</evidence>
<dbReference type="SMART" id="SM00346">
    <property type="entry name" value="HTH_ICLR"/>
    <property type="match status" value="1"/>
</dbReference>
<keyword evidence="8" id="KW-1185">Reference proteome</keyword>
<dbReference type="AlphaFoldDB" id="A0A255IGY6"/>
<sequence length="261" mass="29577">MTENTSNKNPIQSAERIFQVLETLAQMGPIGLMDLSNHLELHKSTAHRLLMSLIYMGYARQDEDTQKYMLSYKIVGLSGQLLDKIDILPIAHSYMKQLAEQSQETVHLVQRNDNDIIYIDKVESKVSSIRMVSQIGMIHPMYCSGVGKAILATLSIEEVTKIWNASLIEKKTSKTIVSLEELFKVLEIVRERGYAMDDEENEIGVRCIAACIYDYRGKAKYAFSISAPVSRMADERIKELSSHVLQVKNDLSLALGYRVKK</sequence>
<dbReference type="SUPFAM" id="SSF46785">
    <property type="entry name" value="Winged helix' DNA-binding domain"/>
    <property type="match status" value="1"/>
</dbReference>
<dbReference type="InterPro" id="IPR036390">
    <property type="entry name" value="WH_DNA-bd_sf"/>
</dbReference>
<dbReference type="InterPro" id="IPR005471">
    <property type="entry name" value="Tscrpt_reg_IclR_N"/>
</dbReference>
<keyword evidence="1" id="KW-0805">Transcription regulation</keyword>
<evidence type="ECO:0000313" key="6">
    <source>
        <dbReference type="EMBL" id="PXV90271.1"/>
    </source>
</evidence>
<dbReference type="RefSeq" id="WP_094377803.1">
    <property type="nucleotide sequence ID" value="NZ_NOKA02000023.1"/>
</dbReference>
<keyword evidence="2" id="KW-0238">DNA-binding</keyword>
<accession>A0A255IGY6</accession>
<evidence type="ECO:0000256" key="3">
    <source>
        <dbReference type="ARBA" id="ARBA00023163"/>
    </source>
</evidence>
<dbReference type="SUPFAM" id="SSF55781">
    <property type="entry name" value="GAF domain-like"/>
    <property type="match status" value="1"/>
</dbReference>
<evidence type="ECO:0000256" key="2">
    <source>
        <dbReference type="ARBA" id="ARBA00023125"/>
    </source>
</evidence>
<evidence type="ECO:0000313" key="9">
    <source>
        <dbReference type="Proteomes" id="UP000247523"/>
    </source>
</evidence>
<evidence type="ECO:0000256" key="1">
    <source>
        <dbReference type="ARBA" id="ARBA00023015"/>
    </source>
</evidence>
<evidence type="ECO:0000313" key="7">
    <source>
        <dbReference type="EMBL" id="RDY31025.1"/>
    </source>
</evidence>
<dbReference type="GO" id="GO:0003700">
    <property type="term" value="F:DNA-binding transcription factor activity"/>
    <property type="evidence" value="ECO:0007669"/>
    <property type="project" value="TreeGrafter"/>
</dbReference>
<organism evidence="6 9">
    <name type="scientific">Lachnotalea glycerini</name>
    <dbReference type="NCBI Taxonomy" id="1763509"/>
    <lineage>
        <taxon>Bacteria</taxon>
        <taxon>Bacillati</taxon>
        <taxon>Bacillota</taxon>
        <taxon>Clostridia</taxon>
        <taxon>Lachnospirales</taxon>
        <taxon>Lachnospiraceae</taxon>
        <taxon>Lachnotalea</taxon>
    </lineage>
</organism>
<dbReference type="GO" id="GO:0045892">
    <property type="term" value="P:negative regulation of DNA-templated transcription"/>
    <property type="evidence" value="ECO:0007669"/>
    <property type="project" value="TreeGrafter"/>
</dbReference>
<dbReference type="Gene3D" id="1.10.10.10">
    <property type="entry name" value="Winged helix-like DNA-binding domain superfamily/Winged helix DNA-binding domain"/>
    <property type="match status" value="1"/>
</dbReference>
<dbReference type="PANTHER" id="PTHR30136">
    <property type="entry name" value="HELIX-TURN-HELIX TRANSCRIPTIONAL REGULATOR, ICLR FAMILY"/>
    <property type="match status" value="1"/>
</dbReference>
<dbReference type="GO" id="GO:0003677">
    <property type="term" value="F:DNA binding"/>
    <property type="evidence" value="ECO:0007669"/>
    <property type="project" value="UniProtKB-KW"/>
</dbReference>
<evidence type="ECO:0000313" key="8">
    <source>
        <dbReference type="Proteomes" id="UP000216411"/>
    </source>
</evidence>
<dbReference type="Gene3D" id="3.30.450.40">
    <property type="match status" value="1"/>
</dbReference>
<dbReference type="Pfam" id="PF09339">
    <property type="entry name" value="HTH_IclR"/>
    <property type="match status" value="1"/>
</dbReference>
<dbReference type="OrthoDB" id="9791752at2"/>
<dbReference type="Proteomes" id="UP000216411">
    <property type="component" value="Unassembled WGS sequence"/>
</dbReference>
<dbReference type="InterPro" id="IPR050707">
    <property type="entry name" value="HTH_MetabolicPath_Reg"/>
</dbReference>
<reference evidence="7" key="3">
    <citation type="submission" date="2018-07" db="EMBL/GenBank/DDBJ databases">
        <authorList>
            <person name="Quirk P.G."/>
            <person name="Krulwich T.A."/>
        </authorList>
    </citation>
    <scope>NUCLEOTIDE SEQUENCE</scope>
    <source>
        <strain evidence="7">CCRI-19302</strain>
    </source>
</reference>
<evidence type="ECO:0000259" key="5">
    <source>
        <dbReference type="PROSITE" id="PS51078"/>
    </source>
</evidence>
<dbReference type="InterPro" id="IPR029016">
    <property type="entry name" value="GAF-like_dom_sf"/>
</dbReference>
<reference evidence="6 9" key="2">
    <citation type="submission" date="2018-05" db="EMBL/GenBank/DDBJ databases">
        <title>Genomic Encyclopedia of Type Strains, Phase IV (KMG-IV): sequencing the most valuable type-strain genomes for metagenomic binning, comparative biology and taxonomic classification.</title>
        <authorList>
            <person name="Goeker M."/>
        </authorList>
    </citation>
    <scope>NUCLEOTIDE SEQUENCE [LARGE SCALE GENOMIC DNA]</scope>
    <source>
        <strain evidence="6 9">DSM 28816</strain>
    </source>
</reference>
<name>A0A255IGY6_9FIRM</name>
<reference evidence="7 8" key="1">
    <citation type="journal article" date="2017" name="Genome Announc.">
        <title>Draft Genome Sequence of a Sporulating and Motile Strain of Lachnotalea glycerini Isolated from Water in Quebec City, Canada.</title>
        <authorList>
            <person name="Maheux A.F."/>
            <person name="Boudreau D.K."/>
            <person name="Berube E."/>
            <person name="Boissinot M."/>
            <person name="Raymond F."/>
            <person name="Brodeur S."/>
            <person name="Corbeil J."/>
            <person name="Isabel S."/>
            <person name="Omar R.F."/>
            <person name="Bergeron M.G."/>
        </authorList>
    </citation>
    <scope>NUCLEOTIDE SEQUENCE [LARGE SCALE GENOMIC DNA]</scope>
    <source>
        <strain evidence="7 8">CCRI-19302</strain>
    </source>
</reference>
<dbReference type="Proteomes" id="UP000247523">
    <property type="component" value="Unassembled WGS sequence"/>
</dbReference>
<keyword evidence="3" id="KW-0804">Transcription</keyword>
<protein>
    <submittedName>
        <fullName evidence="6">IclR family transcriptional regulator</fullName>
    </submittedName>
</protein>
<dbReference type="PROSITE" id="PS51078">
    <property type="entry name" value="ICLR_ED"/>
    <property type="match status" value="1"/>
</dbReference>
<dbReference type="PANTHER" id="PTHR30136:SF24">
    <property type="entry name" value="HTH-TYPE TRANSCRIPTIONAL REPRESSOR ALLR"/>
    <property type="match status" value="1"/>
</dbReference>
<dbReference type="InterPro" id="IPR014757">
    <property type="entry name" value="Tscrpt_reg_IclR_C"/>
</dbReference>
<dbReference type="EMBL" id="NOKA02000023">
    <property type="protein sequence ID" value="RDY31025.1"/>
    <property type="molecule type" value="Genomic_DNA"/>
</dbReference>
<dbReference type="Pfam" id="PF01614">
    <property type="entry name" value="IclR_C"/>
    <property type="match status" value="1"/>
</dbReference>
<gene>
    <name evidence="6" type="ORF">C8E03_105180</name>
    <name evidence="7" type="ORF">CG710_011635</name>
</gene>
<comment type="caution">
    <text evidence="6">The sequence shown here is derived from an EMBL/GenBank/DDBJ whole genome shotgun (WGS) entry which is preliminary data.</text>
</comment>
<feature type="domain" description="HTH iclR-type" evidence="4">
    <location>
        <begin position="11"/>
        <end position="72"/>
    </location>
</feature>